<name>A0A1I1NFJ1_9FLAO</name>
<gene>
    <name evidence="1" type="ORF">SAMN04487987_102266</name>
</gene>
<dbReference type="Proteomes" id="UP000199439">
    <property type="component" value="Unassembled WGS sequence"/>
</dbReference>
<proteinExistence type="predicted"/>
<organism evidence="1 2">
    <name type="scientific">Algibacter pectinivorans</name>
    <dbReference type="NCBI Taxonomy" id="870482"/>
    <lineage>
        <taxon>Bacteria</taxon>
        <taxon>Pseudomonadati</taxon>
        <taxon>Bacteroidota</taxon>
        <taxon>Flavobacteriia</taxon>
        <taxon>Flavobacteriales</taxon>
        <taxon>Flavobacteriaceae</taxon>
        <taxon>Algibacter</taxon>
    </lineage>
</organism>
<dbReference type="EMBL" id="FOMI01000002">
    <property type="protein sequence ID" value="SFC96389.1"/>
    <property type="molecule type" value="Genomic_DNA"/>
</dbReference>
<keyword evidence="2" id="KW-1185">Reference proteome</keyword>
<accession>A0A1I1NFJ1</accession>
<dbReference type="AlphaFoldDB" id="A0A1I1NFJ1"/>
<dbReference type="STRING" id="870482.SAMN04487987_102266"/>
<evidence type="ECO:0000313" key="2">
    <source>
        <dbReference type="Proteomes" id="UP000199439"/>
    </source>
</evidence>
<protein>
    <submittedName>
        <fullName evidence="1">Uncharacterized protein</fullName>
    </submittedName>
</protein>
<evidence type="ECO:0000313" key="1">
    <source>
        <dbReference type="EMBL" id="SFC96389.1"/>
    </source>
</evidence>
<reference evidence="2" key="1">
    <citation type="submission" date="2016-10" db="EMBL/GenBank/DDBJ databases">
        <authorList>
            <person name="Varghese N."/>
            <person name="Submissions S."/>
        </authorList>
    </citation>
    <scope>NUCLEOTIDE SEQUENCE [LARGE SCALE GENOMIC DNA]</scope>
    <source>
        <strain evidence="2">DSM 25730</strain>
    </source>
</reference>
<sequence length="70" mass="8203">MKTENANILSEISTLTRVIEEQYPELQKYLDEGRSTLPQGNMEASIDNKSLENYRDTLKELIQNYDKNKH</sequence>
<dbReference type="OrthoDB" id="680581at2"/>
<dbReference type="RefSeq" id="WP_092849403.1">
    <property type="nucleotide sequence ID" value="NZ_FOMI01000002.1"/>
</dbReference>